<evidence type="ECO:0000313" key="6">
    <source>
        <dbReference type="EMBL" id="OIQ94755.1"/>
    </source>
</evidence>
<sequence>MDILLNIKAFLATAQTRSFSAAARQLGVAPSVITKRVSQLEWRVRSQLFVRTTRKVTLTEAGEKYLPKLRLLMIDFDDALSGIARVSGSLAGNIRVKVPTTIGLLYLGKMLIAFQQKNPHVSIEVVLMDRSVNPVAEGFDIVIGALTASYGNTVNEPLCAYPRLTCASPAYLERKGRPEHPNDLVNHDCLVMLPIGPIWSFESSRGSIQVEVSSTFSTNDNQILLTAAREGMGVAILAKYMAMPAILAGELVPVMDEFPLPDLWLKAMIPVNRINEPRIRALLDWLKLQLSPIPPWER</sequence>
<feature type="domain" description="HTH lysR-type" evidence="5">
    <location>
        <begin position="1"/>
        <end position="59"/>
    </location>
</feature>
<dbReference type="InterPro" id="IPR005119">
    <property type="entry name" value="LysR_subst-bd"/>
</dbReference>
<dbReference type="CDD" id="cd08422">
    <property type="entry name" value="PBP2_CrgA_like"/>
    <property type="match status" value="1"/>
</dbReference>
<gene>
    <name evidence="6" type="primary">dmlR_9</name>
    <name evidence="6" type="ORF">GALL_233100</name>
</gene>
<dbReference type="InterPro" id="IPR036390">
    <property type="entry name" value="WH_DNA-bd_sf"/>
</dbReference>
<dbReference type="PANTHER" id="PTHR30537">
    <property type="entry name" value="HTH-TYPE TRANSCRIPTIONAL REGULATOR"/>
    <property type="match status" value="1"/>
</dbReference>
<dbReference type="AlphaFoldDB" id="A0A1J5RZ12"/>
<evidence type="ECO:0000256" key="4">
    <source>
        <dbReference type="ARBA" id="ARBA00023163"/>
    </source>
</evidence>
<protein>
    <submittedName>
        <fullName evidence="6">HTH-type transcriptional regulator DmlR</fullName>
    </submittedName>
</protein>
<dbReference type="Pfam" id="PF00126">
    <property type="entry name" value="HTH_1"/>
    <property type="match status" value="1"/>
</dbReference>
<comment type="caution">
    <text evidence="6">The sequence shown here is derived from an EMBL/GenBank/DDBJ whole genome shotgun (WGS) entry which is preliminary data.</text>
</comment>
<dbReference type="PROSITE" id="PS50931">
    <property type="entry name" value="HTH_LYSR"/>
    <property type="match status" value="1"/>
</dbReference>
<keyword evidence="3" id="KW-0238">DNA-binding</keyword>
<dbReference type="Gene3D" id="1.10.10.10">
    <property type="entry name" value="Winged helix-like DNA-binding domain superfamily/Winged helix DNA-binding domain"/>
    <property type="match status" value="1"/>
</dbReference>
<evidence type="ECO:0000256" key="2">
    <source>
        <dbReference type="ARBA" id="ARBA00023015"/>
    </source>
</evidence>
<keyword evidence="4" id="KW-0804">Transcription</keyword>
<organism evidence="6">
    <name type="scientific">mine drainage metagenome</name>
    <dbReference type="NCBI Taxonomy" id="410659"/>
    <lineage>
        <taxon>unclassified sequences</taxon>
        <taxon>metagenomes</taxon>
        <taxon>ecological metagenomes</taxon>
    </lineage>
</organism>
<accession>A0A1J5RZ12</accession>
<dbReference type="InterPro" id="IPR058163">
    <property type="entry name" value="LysR-type_TF_proteobact-type"/>
</dbReference>
<dbReference type="SUPFAM" id="SSF46785">
    <property type="entry name" value="Winged helix' DNA-binding domain"/>
    <property type="match status" value="1"/>
</dbReference>
<reference evidence="6" key="1">
    <citation type="submission" date="2016-10" db="EMBL/GenBank/DDBJ databases">
        <title>Sequence of Gallionella enrichment culture.</title>
        <authorList>
            <person name="Poehlein A."/>
            <person name="Muehling M."/>
            <person name="Daniel R."/>
        </authorList>
    </citation>
    <scope>NUCLEOTIDE SEQUENCE</scope>
</reference>
<dbReference type="EMBL" id="MLJW01000180">
    <property type="protein sequence ID" value="OIQ94755.1"/>
    <property type="molecule type" value="Genomic_DNA"/>
</dbReference>
<dbReference type="SUPFAM" id="SSF53850">
    <property type="entry name" value="Periplasmic binding protein-like II"/>
    <property type="match status" value="1"/>
</dbReference>
<dbReference type="InterPro" id="IPR036388">
    <property type="entry name" value="WH-like_DNA-bd_sf"/>
</dbReference>
<dbReference type="Pfam" id="PF03466">
    <property type="entry name" value="LysR_substrate"/>
    <property type="match status" value="1"/>
</dbReference>
<evidence type="ECO:0000256" key="1">
    <source>
        <dbReference type="ARBA" id="ARBA00009437"/>
    </source>
</evidence>
<dbReference type="Gene3D" id="3.40.190.290">
    <property type="match status" value="1"/>
</dbReference>
<keyword evidence="2" id="KW-0805">Transcription regulation</keyword>
<evidence type="ECO:0000256" key="3">
    <source>
        <dbReference type="ARBA" id="ARBA00023125"/>
    </source>
</evidence>
<evidence type="ECO:0000259" key="5">
    <source>
        <dbReference type="PROSITE" id="PS50931"/>
    </source>
</evidence>
<dbReference type="GO" id="GO:0006351">
    <property type="term" value="P:DNA-templated transcription"/>
    <property type="evidence" value="ECO:0007669"/>
    <property type="project" value="TreeGrafter"/>
</dbReference>
<dbReference type="PANTHER" id="PTHR30537:SF35">
    <property type="entry name" value="TRANSCRIPTIONAL REGULATORY PROTEIN"/>
    <property type="match status" value="1"/>
</dbReference>
<dbReference type="InterPro" id="IPR000847">
    <property type="entry name" value="LysR_HTH_N"/>
</dbReference>
<proteinExistence type="inferred from homology"/>
<comment type="similarity">
    <text evidence="1">Belongs to the LysR transcriptional regulatory family.</text>
</comment>
<dbReference type="FunFam" id="1.10.10.10:FF:000001">
    <property type="entry name" value="LysR family transcriptional regulator"/>
    <property type="match status" value="1"/>
</dbReference>
<dbReference type="GO" id="GO:0003700">
    <property type="term" value="F:DNA-binding transcription factor activity"/>
    <property type="evidence" value="ECO:0007669"/>
    <property type="project" value="InterPro"/>
</dbReference>
<dbReference type="GO" id="GO:0043565">
    <property type="term" value="F:sequence-specific DNA binding"/>
    <property type="evidence" value="ECO:0007669"/>
    <property type="project" value="TreeGrafter"/>
</dbReference>
<name>A0A1J5RZ12_9ZZZZ</name>